<evidence type="ECO:0000256" key="5">
    <source>
        <dbReference type="ARBA" id="ARBA00022692"/>
    </source>
</evidence>
<evidence type="ECO:0000256" key="3">
    <source>
        <dbReference type="ARBA" id="ARBA00007931"/>
    </source>
</evidence>
<evidence type="ECO:0000256" key="8">
    <source>
        <dbReference type="ARBA" id="ARBA00022989"/>
    </source>
</evidence>
<dbReference type="SMART" id="SM00228">
    <property type="entry name" value="PDZ"/>
    <property type="match status" value="1"/>
</dbReference>
<evidence type="ECO:0000256" key="9">
    <source>
        <dbReference type="ARBA" id="ARBA00023049"/>
    </source>
</evidence>
<dbReference type="RefSeq" id="WP_346246841.1">
    <property type="nucleotide sequence ID" value="NZ_JBDIZK010000006.1"/>
</dbReference>
<keyword evidence="6" id="KW-0378">Hydrolase</keyword>
<dbReference type="Pfam" id="PF17820">
    <property type="entry name" value="PDZ_6"/>
    <property type="match status" value="1"/>
</dbReference>
<keyword evidence="5 11" id="KW-0812">Transmembrane</keyword>
<keyword evidence="14" id="KW-1185">Reference proteome</keyword>
<proteinExistence type="inferred from homology"/>
<name>A0ABV0B9F8_9SPHN</name>
<dbReference type="PANTHER" id="PTHR42837:SF2">
    <property type="entry name" value="MEMBRANE METALLOPROTEASE ARASP2, CHLOROPLASTIC-RELATED"/>
    <property type="match status" value="1"/>
</dbReference>
<keyword evidence="7" id="KW-0862">Zinc</keyword>
<evidence type="ECO:0000256" key="2">
    <source>
        <dbReference type="ARBA" id="ARBA00004141"/>
    </source>
</evidence>
<dbReference type="InterPro" id="IPR004387">
    <property type="entry name" value="Pept_M50_Zn"/>
</dbReference>
<evidence type="ECO:0000256" key="7">
    <source>
        <dbReference type="ARBA" id="ARBA00022833"/>
    </source>
</evidence>
<evidence type="ECO:0000256" key="11">
    <source>
        <dbReference type="SAM" id="Phobius"/>
    </source>
</evidence>
<reference evidence="13 14" key="1">
    <citation type="submission" date="2024-05" db="EMBL/GenBank/DDBJ databases">
        <title>Sphingomonas sp. HF-S3 16S ribosomal RNA gene Genome sequencing and assembly.</title>
        <authorList>
            <person name="Lee H."/>
        </authorList>
    </citation>
    <scope>NUCLEOTIDE SEQUENCE [LARGE SCALE GENOMIC DNA]</scope>
    <source>
        <strain evidence="13 14">HF-S3</strain>
    </source>
</reference>
<keyword evidence="8 11" id="KW-1133">Transmembrane helix</keyword>
<dbReference type="Pfam" id="PF02163">
    <property type="entry name" value="Peptidase_M50"/>
    <property type="match status" value="1"/>
</dbReference>
<feature type="domain" description="PDZ" evidence="12">
    <location>
        <begin position="147"/>
        <end position="185"/>
    </location>
</feature>
<dbReference type="PROSITE" id="PS50106">
    <property type="entry name" value="PDZ"/>
    <property type="match status" value="1"/>
</dbReference>
<evidence type="ECO:0000256" key="10">
    <source>
        <dbReference type="ARBA" id="ARBA00023136"/>
    </source>
</evidence>
<feature type="transmembrane region" description="Helical" evidence="11">
    <location>
        <begin position="110"/>
        <end position="138"/>
    </location>
</feature>
<evidence type="ECO:0000256" key="4">
    <source>
        <dbReference type="ARBA" id="ARBA00022670"/>
    </source>
</evidence>
<dbReference type="EMBL" id="JBDIZK010000006">
    <property type="protein sequence ID" value="MEN3747832.1"/>
    <property type="molecule type" value="Genomic_DNA"/>
</dbReference>
<keyword evidence="10 11" id="KW-0472">Membrane</keyword>
<keyword evidence="9" id="KW-0482">Metalloprotease</keyword>
<dbReference type="Proteomes" id="UP001427805">
    <property type="component" value="Unassembled WGS sequence"/>
</dbReference>
<comment type="caution">
    <text evidence="13">The sequence shown here is derived from an EMBL/GenBank/DDBJ whole genome shotgun (WGS) entry which is preliminary data.</text>
</comment>
<sequence>MSQSPGILMMVIAFVLALGPLVFLHELGHYLAGRWFGVKAEVFSVGFGREIGGFTDKRGTRWKFGMLPLGGYVRFAGDMNPGSQPDPNWLALPAAERARTFQAKPLWQRAIIVAAGPIANFLVAIVILGAFAAAYGTITIPPVAGPIKAGTPAATAGLREGDRILSIGGREFDNFNDMAAFTSMRAGMRVEIDYVRDGQQARTETVIGQDVSKDRFGNEVRRGVLGIAAPAEIVRSTVPVWQAPIVGVERTFSLVGMMVDGLGQLIAGRVPVSELGGPMRIAKMSGESLSLGFESFVVFVALISINLGFINLLPVPMLDGGHLLFYAIEGVRRRPVEPQVMEWAFRGGLVAILALMVLVTFNDLGAFGVWRNLAGLIG</sequence>
<evidence type="ECO:0000256" key="6">
    <source>
        <dbReference type="ARBA" id="ARBA00022801"/>
    </source>
</evidence>
<accession>A0ABV0B9F8</accession>
<dbReference type="CDD" id="cd06163">
    <property type="entry name" value="S2P-M50_PDZ_RseP-like"/>
    <property type="match status" value="1"/>
</dbReference>
<dbReference type="InterPro" id="IPR036034">
    <property type="entry name" value="PDZ_sf"/>
</dbReference>
<comment type="subcellular location">
    <subcellularLocation>
        <location evidence="2">Membrane</location>
        <topology evidence="2">Multi-pass membrane protein</topology>
    </subcellularLocation>
</comment>
<dbReference type="InterPro" id="IPR041489">
    <property type="entry name" value="PDZ_6"/>
</dbReference>
<dbReference type="PANTHER" id="PTHR42837">
    <property type="entry name" value="REGULATOR OF SIGMA-E PROTEASE RSEP"/>
    <property type="match status" value="1"/>
</dbReference>
<dbReference type="Gene3D" id="2.30.42.10">
    <property type="match status" value="1"/>
</dbReference>
<evidence type="ECO:0000256" key="1">
    <source>
        <dbReference type="ARBA" id="ARBA00001947"/>
    </source>
</evidence>
<feature type="transmembrane region" description="Helical" evidence="11">
    <location>
        <begin position="7"/>
        <end position="25"/>
    </location>
</feature>
<comment type="similarity">
    <text evidence="3">Belongs to the peptidase M50B family.</text>
</comment>
<evidence type="ECO:0000259" key="12">
    <source>
        <dbReference type="PROSITE" id="PS50106"/>
    </source>
</evidence>
<organism evidence="13 14">
    <name type="scientific">Sphingomonas rustica</name>
    <dbReference type="NCBI Taxonomy" id="3103142"/>
    <lineage>
        <taxon>Bacteria</taxon>
        <taxon>Pseudomonadati</taxon>
        <taxon>Pseudomonadota</taxon>
        <taxon>Alphaproteobacteria</taxon>
        <taxon>Sphingomonadales</taxon>
        <taxon>Sphingomonadaceae</taxon>
        <taxon>Sphingomonas</taxon>
    </lineage>
</organism>
<evidence type="ECO:0000313" key="13">
    <source>
        <dbReference type="EMBL" id="MEN3747832.1"/>
    </source>
</evidence>
<gene>
    <name evidence="13" type="ORF">TPR58_11695</name>
</gene>
<protein>
    <submittedName>
        <fullName evidence="13">M50 family metallopeptidase</fullName>
    </submittedName>
</protein>
<comment type="cofactor">
    <cofactor evidence="1">
        <name>Zn(2+)</name>
        <dbReference type="ChEBI" id="CHEBI:29105"/>
    </cofactor>
</comment>
<keyword evidence="4" id="KW-0645">Protease</keyword>
<evidence type="ECO:0000313" key="14">
    <source>
        <dbReference type="Proteomes" id="UP001427805"/>
    </source>
</evidence>
<dbReference type="SUPFAM" id="SSF50156">
    <property type="entry name" value="PDZ domain-like"/>
    <property type="match status" value="1"/>
</dbReference>
<feature type="transmembrane region" description="Helical" evidence="11">
    <location>
        <begin position="289"/>
        <end position="310"/>
    </location>
</feature>
<dbReference type="InterPro" id="IPR001478">
    <property type="entry name" value="PDZ"/>
</dbReference>
<dbReference type="InterPro" id="IPR008915">
    <property type="entry name" value="Peptidase_M50"/>
</dbReference>
<feature type="transmembrane region" description="Helical" evidence="11">
    <location>
        <begin position="343"/>
        <end position="361"/>
    </location>
</feature>